<keyword evidence="4 7" id="KW-0812">Transmembrane</keyword>
<feature type="transmembrane region" description="Helical" evidence="7">
    <location>
        <begin position="243"/>
        <end position="261"/>
    </location>
</feature>
<name>A0A0M2NHG8_9FIRM</name>
<dbReference type="PANTHER" id="PTHR23514:SF3">
    <property type="entry name" value="BYPASS OF STOP CODON PROTEIN 6"/>
    <property type="match status" value="1"/>
</dbReference>
<dbReference type="InterPro" id="IPR036259">
    <property type="entry name" value="MFS_trans_sf"/>
</dbReference>
<dbReference type="InterPro" id="IPR020846">
    <property type="entry name" value="MFS_dom"/>
</dbReference>
<feature type="transmembrane region" description="Helical" evidence="7">
    <location>
        <begin position="127"/>
        <end position="148"/>
    </location>
</feature>
<feature type="transmembrane region" description="Helical" evidence="7">
    <location>
        <begin position="362"/>
        <end position="381"/>
    </location>
</feature>
<evidence type="ECO:0000256" key="7">
    <source>
        <dbReference type="SAM" id="Phobius"/>
    </source>
</evidence>
<feature type="transmembrane region" description="Helical" evidence="7">
    <location>
        <begin position="160"/>
        <end position="178"/>
    </location>
</feature>
<evidence type="ECO:0000256" key="6">
    <source>
        <dbReference type="ARBA" id="ARBA00023136"/>
    </source>
</evidence>
<feature type="domain" description="Major facilitator superfamily (MFS) profile" evidence="8">
    <location>
        <begin position="4"/>
        <end position="385"/>
    </location>
</feature>
<comment type="subcellular location">
    <subcellularLocation>
        <location evidence="1">Cell membrane</location>
        <topology evidence="1">Multi-pass membrane protein</topology>
    </subcellularLocation>
</comment>
<dbReference type="GO" id="GO:0022857">
    <property type="term" value="F:transmembrane transporter activity"/>
    <property type="evidence" value="ECO:0007669"/>
    <property type="project" value="InterPro"/>
</dbReference>
<evidence type="ECO:0000256" key="4">
    <source>
        <dbReference type="ARBA" id="ARBA00022692"/>
    </source>
</evidence>
<keyword evidence="6 7" id="KW-0472">Membrane</keyword>
<dbReference type="InterPro" id="IPR011701">
    <property type="entry name" value="MFS"/>
</dbReference>
<dbReference type="PATRIC" id="fig|270498.16.peg.362"/>
<dbReference type="PANTHER" id="PTHR23514">
    <property type="entry name" value="BYPASS OF STOP CODON PROTEIN 6"/>
    <property type="match status" value="1"/>
</dbReference>
<feature type="transmembrane region" description="Helical" evidence="7">
    <location>
        <begin position="65"/>
        <end position="85"/>
    </location>
</feature>
<dbReference type="EMBL" id="LAYJ01000068">
    <property type="protein sequence ID" value="KKI51598.1"/>
    <property type="molecule type" value="Genomic_DNA"/>
</dbReference>
<dbReference type="Proteomes" id="UP000034076">
    <property type="component" value="Unassembled WGS sequence"/>
</dbReference>
<dbReference type="GO" id="GO:0005886">
    <property type="term" value="C:plasma membrane"/>
    <property type="evidence" value="ECO:0007669"/>
    <property type="project" value="UniProtKB-SubCell"/>
</dbReference>
<feature type="transmembrane region" description="Helical" evidence="7">
    <location>
        <begin position="28"/>
        <end position="53"/>
    </location>
</feature>
<dbReference type="InterPro" id="IPR051788">
    <property type="entry name" value="MFS_Transporter"/>
</dbReference>
<protein>
    <submittedName>
        <fullName evidence="9">Permeases of the major facilitator superfamily</fullName>
    </submittedName>
</protein>
<feature type="transmembrane region" description="Helical" evidence="7">
    <location>
        <begin position="91"/>
        <end position="115"/>
    </location>
</feature>
<dbReference type="OrthoDB" id="9795150at2"/>
<dbReference type="AlphaFoldDB" id="A0A0M2NHG8"/>
<evidence type="ECO:0000313" key="9">
    <source>
        <dbReference type="EMBL" id="KKI51598.1"/>
    </source>
</evidence>
<reference evidence="9 10" key="1">
    <citation type="submission" date="2015-04" db="EMBL/GenBank/DDBJ databases">
        <title>Draft genome sequence of bacteremic isolate Catabacter hongkongensis type strain HKU16T.</title>
        <authorList>
            <person name="Lau S.K."/>
            <person name="Teng J.L."/>
            <person name="Huang Y."/>
            <person name="Curreem S.O."/>
            <person name="Tsui S.K."/>
            <person name="Woo P.C."/>
        </authorList>
    </citation>
    <scope>NUCLEOTIDE SEQUENCE [LARGE SCALE GENOMIC DNA]</scope>
    <source>
        <strain evidence="9 10">HKU16</strain>
    </source>
</reference>
<evidence type="ECO:0000259" key="8">
    <source>
        <dbReference type="PROSITE" id="PS50850"/>
    </source>
</evidence>
<sequence>MVVLLVIIYLAFISLGLPDSLLGSAWPAMYGGFGVDIASAGIISMIIAGGTIVSSLLSDRLIRKLGTSYITLICVAMTAVALLGISFSGSFIAVCLWAVPLGLGAGSIDAALNNFVALHYKAAHMNWLHAFWGIGTIIGPLIISSVLIQSGTWNTAYRVISFLQFGLVAILIFSLPLWKKARSPSKPEEADQKTSIALPTAIRLPKAKPTLLAFFCYCSVEATVTLWGSSYLVTVRGIAEDVAAGWISLYFIGITLGRILSGFLSMKLSQKQLIRLGQLLIGIGIIVLLLPLPALAAVVGLLFIGLGCAPIFPSLLHETPNTFGKINSQALMGIQMASAYVGTTFMPPLFGLLAERTGYGALPFYLGALLVLMVFMVNRIYPKAKTAPGKA</sequence>
<accession>A0A0M2NHG8</accession>
<feature type="transmembrane region" description="Helical" evidence="7">
    <location>
        <begin position="328"/>
        <end position="350"/>
    </location>
</feature>
<dbReference type="Pfam" id="PF07690">
    <property type="entry name" value="MFS_1"/>
    <property type="match status" value="1"/>
</dbReference>
<keyword evidence="3" id="KW-0813">Transport</keyword>
<comment type="similarity">
    <text evidence="2">Belongs to the major facilitator superfamily.</text>
</comment>
<evidence type="ECO:0000256" key="1">
    <source>
        <dbReference type="ARBA" id="ARBA00004651"/>
    </source>
</evidence>
<evidence type="ECO:0000256" key="2">
    <source>
        <dbReference type="ARBA" id="ARBA00008335"/>
    </source>
</evidence>
<comment type="caution">
    <text evidence="9">The sequence shown here is derived from an EMBL/GenBank/DDBJ whole genome shotgun (WGS) entry which is preliminary data.</text>
</comment>
<gene>
    <name evidence="9" type="ORF">CHK_0764</name>
</gene>
<dbReference type="SUPFAM" id="SSF103473">
    <property type="entry name" value="MFS general substrate transporter"/>
    <property type="match status" value="1"/>
</dbReference>
<feature type="transmembrane region" description="Helical" evidence="7">
    <location>
        <begin position="296"/>
        <end position="316"/>
    </location>
</feature>
<evidence type="ECO:0000256" key="3">
    <source>
        <dbReference type="ARBA" id="ARBA00022448"/>
    </source>
</evidence>
<dbReference type="PROSITE" id="PS50850">
    <property type="entry name" value="MFS"/>
    <property type="match status" value="1"/>
</dbReference>
<evidence type="ECO:0000313" key="10">
    <source>
        <dbReference type="Proteomes" id="UP000034076"/>
    </source>
</evidence>
<feature type="transmembrane region" description="Helical" evidence="7">
    <location>
        <begin position="211"/>
        <end position="231"/>
    </location>
</feature>
<dbReference type="Gene3D" id="1.20.1250.20">
    <property type="entry name" value="MFS general substrate transporter like domains"/>
    <property type="match status" value="1"/>
</dbReference>
<keyword evidence="5 7" id="KW-1133">Transmembrane helix</keyword>
<evidence type="ECO:0000256" key="5">
    <source>
        <dbReference type="ARBA" id="ARBA00022989"/>
    </source>
</evidence>
<organism evidence="9 10">
    <name type="scientific">Christensenella hongkongensis</name>
    <dbReference type="NCBI Taxonomy" id="270498"/>
    <lineage>
        <taxon>Bacteria</taxon>
        <taxon>Bacillati</taxon>
        <taxon>Bacillota</taxon>
        <taxon>Clostridia</taxon>
        <taxon>Christensenellales</taxon>
        <taxon>Christensenellaceae</taxon>
        <taxon>Christensenella</taxon>
    </lineage>
</organism>
<proteinExistence type="inferred from homology"/>
<keyword evidence="10" id="KW-1185">Reference proteome</keyword>
<dbReference type="RefSeq" id="WP_046442711.1">
    <property type="nucleotide sequence ID" value="NZ_LAYJ01000068.1"/>
</dbReference>
<dbReference type="STRING" id="270498.CHK_0764"/>